<gene>
    <name evidence="1" type="ORF">Amon02_000572600</name>
</gene>
<sequence>MSEKAKSKMPYDAPLEYTWTGAKATRVLTRIVDYVNSKVVFSANSDPSVLINKVNSLNVLQRLNDVPDEYTSKHSKFEPLKFTWSNLSLGWYESILWGSIYLNNDVGRSKGLLNDLSYTFKKVGSDWSFGSWSKSKSKSKSKSSSGSIGESLFGLGGGNNNTNNNGGGVSEEQITQCCNNSLSCMCLWSGTQVRLFKINTKEYSNTSNNMAAAVARTGSRPNDQNLAKRASVMSYHKRNSSVYSNPSGPTSNNNVTHKKSVSVSSQPGPVPRSPLSVPLPVSGGIGDGSSGSPKLFRNPDPFSNHGIGGGNDNGGSDVSSVPGSPIGYNPVESDEFANLQLKLTSRSSVNLSRVSTRDIPSRVSSLAPE</sequence>
<organism evidence="1 2">
    <name type="scientific">Ambrosiozyma monospora</name>
    <name type="common">Yeast</name>
    <name type="synonym">Endomycopsis monosporus</name>
    <dbReference type="NCBI Taxonomy" id="43982"/>
    <lineage>
        <taxon>Eukaryota</taxon>
        <taxon>Fungi</taxon>
        <taxon>Dikarya</taxon>
        <taxon>Ascomycota</taxon>
        <taxon>Saccharomycotina</taxon>
        <taxon>Pichiomycetes</taxon>
        <taxon>Pichiales</taxon>
        <taxon>Pichiaceae</taxon>
        <taxon>Ambrosiozyma</taxon>
    </lineage>
</organism>
<name>A0ACB5T7C1_AMBMO</name>
<accession>A0ACB5T7C1</accession>
<dbReference type="Proteomes" id="UP001165064">
    <property type="component" value="Unassembled WGS sequence"/>
</dbReference>
<dbReference type="EMBL" id="BSXS01004305">
    <property type="protein sequence ID" value="GME82746.1"/>
    <property type="molecule type" value="Genomic_DNA"/>
</dbReference>
<proteinExistence type="predicted"/>
<evidence type="ECO:0000313" key="2">
    <source>
        <dbReference type="Proteomes" id="UP001165064"/>
    </source>
</evidence>
<protein>
    <submittedName>
        <fullName evidence="1">Unnamed protein product</fullName>
    </submittedName>
</protein>
<keyword evidence="2" id="KW-1185">Reference proteome</keyword>
<evidence type="ECO:0000313" key="1">
    <source>
        <dbReference type="EMBL" id="GME82746.1"/>
    </source>
</evidence>
<comment type="caution">
    <text evidence="1">The sequence shown here is derived from an EMBL/GenBank/DDBJ whole genome shotgun (WGS) entry which is preliminary data.</text>
</comment>
<reference evidence="1" key="1">
    <citation type="submission" date="2023-04" db="EMBL/GenBank/DDBJ databases">
        <title>Ambrosiozyma monospora NBRC 10751.</title>
        <authorList>
            <person name="Ichikawa N."/>
            <person name="Sato H."/>
            <person name="Tonouchi N."/>
        </authorList>
    </citation>
    <scope>NUCLEOTIDE SEQUENCE</scope>
    <source>
        <strain evidence="1">NBRC 10751</strain>
    </source>
</reference>